<feature type="domain" description="Hemerythrin-like" evidence="1">
    <location>
        <begin position="24"/>
        <end position="146"/>
    </location>
</feature>
<name>A0ABU5VRW2_9BACT</name>
<organism evidence="2 3">
    <name type="scientific">Bacteriovorax antarcticus</name>
    <dbReference type="NCBI Taxonomy" id="3088717"/>
    <lineage>
        <taxon>Bacteria</taxon>
        <taxon>Pseudomonadati</taxon>
        <taxon>Bdellovibrionota</taxon>
        <taxon>Bacteriovoracia</taxon>
        <taxon>Bacteriovoracales</taxon>
        <taxon>Bacteriovoracaceae</taxon>
        <taxon>Bacteriovorax</taxon>
    </lineage>
</organism>
<dbReference type="RefSeq" id="WP_323574621.1">
    <property type="nucleotide sequence ID" value="NZ_JAYGJQ010000001.1"/>
</dbReference>
<dbReference type="EMBL" id="JAYGJQ010000001">
    <property type="protein sequence ID" value="MEA9355133.1"/>
    <property type="molecule type" value="Genomic_DNA"/>
</dbReference>
<dbReference type="InterPro" id="IPR012312">
    <property type="entry name" value="Hemerythrin-like"/>
</dbReference>
<gene>
    <name evidence="2" type="ORF">SHI21_02925</name>
</gene>
<dbReference type="Gene3D" id="1.20.120.520">
    <property type="entry name" value="nmb1532 protein domain like"/>
    <property type="match status" value="1"/>
</dbReference>
<evidence type="ECO:0000313" key="2">
    <source>
        <dbReference type="EMBL" id="MEA9355133.1"/>
    </source>
</evidence>
<dbReference type="PANTHER" id="PTHR35585">
    <property type="entry name" value="HHE DOMAIN PROTEIN (AFU_ORTHOLOGUE AFUA_4G00730)"/>
    <property type="match status" value="1"/>
</dbReference>
<sequence length="191" mass="22418">MTYEKETLKQLRISLDEEDDETSIIPILENHHKYLKEYISILMNSETPAKDKQATATLFFPIFNMHAKAEEEVFYSTLQDSTNKEVRMEGLHGKDEHEIAYELVDELKQMGAEVSWSEEIDSKMRVLTSLLKNHLKEEEQVMFPMAEKIIPESKLMDLTDEYLDRCKIYLDMAMEDTPSEVSRSDVITFFY</sequence>
<dbReference type="PANTHER" id="PTHR35585:SF1">
    <property type="entry name" value="HHE DOMAIN PROTEIN (AFU_ORTHOLOGUE AFUA_4G00730)"/>
    <property type="match status" value="1"/>
</dbReference>
<proteinExistence type="predicted"/>
<evidence type="ECO:0000259" key="1">
    <source>
        <dbReference type="Pfam" id="PF01814"/>
    </source>
</evidence>
<dbReference type="Pfam" id="PF01814">
    <property type="entry name" value="Hemerythrin"/>
    <property type="match status" value="1"/>
</dbReference>
<comment type="caution">
    <text evidence="2">The sequence shown here is derived from an EMBL/GenBank/DDBJ whole genome shotgun (WGS) entry which is preliminary data.</text>
</comment>
<dbReference type="Proteomes" id="UP001302274">
    <property type="component" value="Unassembled WGS sequence"/>
</dbReference>
<reference evidence="2 3" key="1">
    <citation type="submission" date="2023-11" db="EMBL/GenBank/DDBJ databases">
        <title>A Novel Polar Bacteriovorax (B. antarcticus) Isolated from the Biocrust in Antarctica.</title>
        <authorList>
            <person name="Mun W."/>
            <person name="Choi S.Y."/>
            <person name="Mitchell R.J."/>
        </authorList>
    </citation>
    <scope>NUCLEOTIDE SEQUENCE [LARGE SCALE GENOMIC DNA]</scope>
    <source>
        <strain evidence="2 3">PP10</strain>
    </source>
</reference>
<accession>A0ABU5VRW2</accession>
<protein>
    <submittedName>
        <fullName evidence="2">Hemerythrin domain-containing protein</fullName>
    </submittedName>
</protein>
<evidence type="ECO:0000313" key="3">
    <source>
        <dbReference type="Proteomes" id="UP001302274"/>
    </source>
</evidence>
<keyword evidence="3" id="KW-1185">Reference proteome</keyword>